<proteinExistence type="inferred from homology"/>
<dbReference type="CDD" id="cd06558">
    <property type="entry name" value="crotonase-like"/>
    <property type="match status" value="1"/>
</dbReference>
<comment type="caution">
    <text evidence="7">The sequence shown here is derived from an EMBL/GenBank/DDBJ whole genome shotgun (WGS) entry which is preliminary data.</text>
</comment>
<dbReference type="RefSeq" id="WP_166404007.1">
    <property type="nucleotide sequence ID" value="NZ_JAANHS010000014.1"/>
</dbReference>
<evidence type="ECO:0000256" key="6">
    <source>
        <dbReference type="ARBA" id="ARBA00040545"/>
    </source>
</evidence>
<evidence type="ECO:0000313" key="7">
    <source>
        <dbReference type="EMBL" id="NHB77988.1"/>
    </source>
</evidence>
<reference evidence="7 8" key="1">
    <citation type="journal article" date="2022" name="Microorganisms">
        <title>Genome Sequence and Characterization of a Xanthorhodopsin-Containing, Aerobic Anoxygenic Phototrophic Rhodobacter Species, Isolated from Mesophilic Conditions at Yellowstone National Park.</title>
        <authorList>
            <person name="Kyndt J.A."/>
            <person name="Robertson S."/>
            <person name="Shoffstall I.B."/>
            <person name="Ramaley R.F."/>
            <person name="Meyer T.E."/>
        </authorList>
    </citation>
    <scope>NUCLEOTIDE SEQUENCE [LARGE SCALE GENOMIC DNA]</scope>
    <source>
        <strain evidence="7 8">M37P</strain>
    </source>
</reference>
<comment type="function">
    <text evidence="5">May play a role in fatty acid biosynthesis and insulin sensitivity.</text>
</comment>
<keyword evidence="2" id="KW-0276">Fatty acid metabolism</keyword>
<dbReference type="Proteomes" id="UP001515660">
    <property type="component" value="Unassembled WGS sequence"/>
</dbReference>
<evidence type="ECO:0000256" key="2">
    <source>
        <dbReference type="ARBA" id="ARBA00022832"/>
    </source>
</evidence>
<dbReference type="InterPro" id="IPR052377">
    <property type="entry name" value="Mitochondrial_ECH-domain"/>
</dbReference>
<evidence type="ECO:0000256" key="3">
    <source>
        <dbReference type="ARBA" id="ARBA00022946"/>
    </source>
</evidence>
<dbReference type="Gene3D" id="1.10.12.10">
    <property type="entry name" value="Lyase 2-enoyl-coa Hydratase, Chain A, domain 2"/>
    <property type="match status" value="1"/>
</dbReference>
<evidence type="ECO:0000256" key="5">
    <source>
        <dbReference type="ARBA" id="ARBA00037410"/>
    </source>
</evidence>
<keyword evidence="4" id="KW-0443">Lipid metabolism</keyword>
<dbReference type="SUPFAM" id="SSF52096">
    <property type="entry name" value="ClpP/crotonase"/>
    <property type="match status" value="1"/>
</dbReference>
<keyword evidence="8" id="KW-1185">Reference proteome</keyword>
<dbReference type="InterPro" id="IPR029045">
    <property type="entry name" value="ClpP/crotonase-like_dom_sf"/>
</dbReference>
<keyword evidence="3" id="KW-0809">Transit peptide</keyword>
<name>A0ABX0GAT5_9RHOB</name>
<protein>
    <recommendedName>
        <fullName evidence="6">Enoyl-CoA hydratase domain-containing protein 3, mitochondrial</fullName>
    </recommendedName>
</protein>
<comment type="similarity">
    <text evidence="1">Belongs to the enoyl-CoA hydratase/isomerase family.</text>
</comment>
<sequence length="256" mass="26618">MNARLTRTDAEGIATVTLASPGTLNALSTAMLQDLAATFGRIAADDSVRVVILAAEGKAFSAGHDLKEMQSYRSAPDGGRAQFQALFDRCSALMQQISALSQPVIARVQGVAAAAGCQLACTCDLIVASETTRFGVNGINLGLFCSTPAVALSRRLAPGAAFELLTTGDFLSAPRAHALGVVNRLSPPDRLAEDTRALAAQIAAKDPAAIRLGKRAFQAQLGLPLDQAYRVAGEASVENALRPDTAAGIAAFLDRR</sequence>
<dbReference type="InterPro" id="IPR014748">
    <property type="entry name" value="Enoyl-CoA_hydra_C"/>
</dbReference>
<dbReference type="EMBL" id="JAANHS010000014">
    <property type="protein sequence ID" value="NHB77988.1"/>
    <property type="molecule type" value="Genomic_DNA"/>
</dbReference>
<dbReference type="GO" id="GO:0004300">
    <property type="term" value="F:enoyl-CoA hydratase activity"/>
    <property type="evidence" value="ECO:0007669"/>
    <property type="project" value="UniProtKB-EC"/>
</dbReference>
<dbReference type="InterPro" id="IPR001753">
    <property type="entry name" value="Enoyl-CoA_hydra/iso"/>
</dbReference>
<dbReference type="Pfam" id="PF00378">
    <property type="entry name" value="ECH_1"/>
    <property type="match status" value="1"/>
</dbReference>
<evidence type="ECO:0000256" key="4">
    <source>
        <dbReference type="ARBA" id="ARBA00023098"/>
    </source>
</evidence>
<dbReference type="PANTHER" id="PTHR43602">
    <property type="match status" value="1"/>
</dbReference>
<dbReference type="PANTHER" id="PTHR43602:SF1">
    <property type="entry name" value="ENOYL-COA HYDRATASE DOMAIN-CONTAINING PROTEIN 3, MITOCHONDRIAL"/>
    <property type="match status" value="1"/>
</dbReference>
<accession>A0ABX0GAT5</accession>
<dbReference type="Gene3D" id="3.90.226.10">
    <property type="entry name" value="2-enoyl-CoA Hydratase, Chain A, domain 1"/>
    <property type="match status" value="1"/>
</dbReference>
<gene>
    <name evidence="7" type="ORF">G8O29_14800</name>
</gene>
<organism evidence="7 8">
    <name type="scientific">Rhodobacter calidifons</name>
    <dbReference type="NCBI Taxonomy" id="2715277"/>
    <lineage>
        <taxon>Bacteria</taxon>
        <taxon>Pseudomonadati</taxon>
        <taxon>Pseudomonadota</taxon>
        <taxon>Alphaproteobacteria</taxon>
        <taxon>Rhodobacterales</taxon>
        <taxon>Rhodobacter group</taxon>
        <taxon>Rhodobacter</taxon>
    </lineage>
</organism>
<evidence type="ECO:0000313" key="8">
    <source>
        <dbReference type="Proteomes" id="UP001515660"/>
    </source>
</evidence>
<keyword evidence="7" id="KW-0456">Lyase</keyword>
<evidence type="ECO:0000256" key="1">
    <source>
        <dbReference type="ARBA" id="ARBA00005254"/>
    </source>
</evidence>
<dbReference type="NCBIfam" id="NF006008">
    <property type="entry name" value="PRK08139.1"/>
    <property type="match status" value="1"/>
</dbReference>